<keyword evidence="3" id="KW-1185">Reference proteome</keyword>
<accession>A0A9P0MNU6</accession>
<name>A0A9P0MNU6_NEZVI</name>
<protein>
    <submittedName>
        <fullName evidence="2">Uncharacterized protein</fullName>
    </submittedName>
</protein>
<feature type="region of interest" description="Disordered" evidence="1">
    <location>
        <begin position="185"/>
        <end position="214"/>
    </location>
</feature>
<evidence type="ECO:0000313" key="2">
    <source>
        <dbReference type="EMBL" id="CAH1397421.1"/>
    </source>
</evidence>
<organism evidence="2 3">
    <name type="scientific">Nezara viridula</name>
    <name type="common">Southern green stink bug</name>
    <name type="synonym">Cimex viridulus</name>
    <dbReference type="NCBI Taxonomy" id="85310"/>
    <lineage>
        <taxon>Eukaryota</taxon>
        <taxon>Metazoa</taxon>
        <taxon>Ecdysozoa</taxon>
        <taxon>Arthropoda</taxon>
        <taxon>Hexapoda</taxon>
        <taxon>Insecta</taxon>
        <taxon>Pterygota</taxon>
        <taxon>Neoptera</taxon>
        <taxon>Paraneoptera</taxon>
        <taxon>Hemiptera</taxon>
        <taxon>Heteroptera</taxon>
        <taxon>Panheteroptera</taxon>
        <taxon>Pentatomomorpha</taxon>
        <taxon>Pentatomoidea</taxon>
        <taxon>Pentatomidae</taxon>
        <taxon>Pentatominae</taxon>
        <taxon>Nezara</taxon>
    </lineage>
</organism>
<feature type="region of interest" description="Disordered" evidence="1">
    <location>
        <begin position="141"/>
        <end position="173"/>
    </location>
</feature>
<evidence type="ECO:0000313" key="3">
    <source>
        <dbReference type="Proteomes" id="UP001152798"/>
    </source>
</evidence>
<evidence type="ECO:0000256" key="1">
    <source>
        <dbReference type="SAM" id="MobiDB-lite"/>
    </source>
</evidence>
<dbReference type="AlphaFoldDB" id="A0A9P0MNU6"/>
<dbReference type="Proteomes" id="UP001152798">
    <property type="component" value="Chromosome 3"/>
</dbReference>
<reference evidence="2" key="1">
    <citation type="submission" date="2022-01" db="EMBL/GenBank/DDBJ databases">
        <authorList>
            <person name="King R."/>
        </authorList>
    </citation>
    <scope>NUCLEOTIDE SEQUENCE</scope>
</reference>
<sequence>MLISPLSSYVDSVHVSANNDFLYNTLWRKKEKIGVQEPKIAEERRRRAKIRLARVSSGSCGDAVGGALHQLQRAAAQACPPRLPRSVLPLRHLLLGPPAPPGHPQPRHLGPLRLPQPRPPIGHPPARIQVHMVRLVPPVVACRQPPGPGQDVLQPGPDPEDRSGLGFGPGLSSLRHPSFEASLLSRPCSRDVGNLSRQSVRPQQVRPQSIFSGE</sequence>
<proteinExistence type="predicted"/>
<feature type="compositionally biased region" description="Low complexity" evidence="1">
    <location>
        <begin position="196"/>
        <end position="214"/>
    </location>
</feature>
<gene>
    <name evidence="2" type="ORF">NEZAVI_LOCUS7246</name>
</gene>
<dbReference type="EMBL" id="OV725079">
    <property type="protein sequence ID" value="CAH1397421.1"/>
    <property type="molecule type" value="Genomic_DNA"/>
</dbReference>